<comment type="caution">
    <text evidence="6">The sequence shown here is derived from an EMBL/GenBank/DDBJ whole genome shotgun (WGS) entry which is preliminary data.</text>
</comment>
<accession>A0A364N4X0</accession>
<evidence type="ECO:0000256" key="3">
    <source>
        <dbReference type="ARBA" id="ARBA00022833"/>
    </source>
</evidence>
<dbReference type="InterPro" id="IPR013083">
    <property type="entry name" value="Znf_RING/FYVE/PHD"/>
</dbReference>
<dbReference type="EMBL" id="QGDH01000053">
    <property type="protein sequence ID" value="RAR11836.1"/>
    <property type="molecule type" value="Genomic_DNA"/>
</dbReference>
<evidence type="ECO:0000256" key="1">
    <source>
        <dbReference type="ARBA" id="ARBA00022723"/>
    </source>
</evidence>
<dbReference type="STRING" id="183478.A0A364N4X0"/>
<evidence type="ECO:0000256" key="4">
    <source>
        <dbReference type="SAM" id="MobiDB-lite"/>
    </source>
</evidence>
<feature type="compositionally biased region" description="Polar residues" evidence="4">
    <location>
        <begin position="234"/>
        <end position="246"/>
    </location>
</feature>
<dbReference type="SMART" id="SM00249">
    <property type="entry name" value="PHD"/>
    <property type="match status" value="1"/>
</dbReference>
<feature type="domain" description="Zinc finger PHD-type" evidence="5">
    <location>
        <begin position="287"/>
        <end position="338"/>
    </location>
</feature>
<organism evidence="6 7">
    <name type="scientific">Stemphylium lycopersici</name>
    <name type="common">Tomato gray leaf spot disease fungus</name>
    <name type="synonym">Thyrospora lycopersici</name>
    <dbReference type="NCBI Taxonomy" id="183478"/>
    <lineage>
        <taxon>Eukaryota</taxon>
        <taxon>Fungi</taxon>
        <taxon>Dikarya</taxon>
        <taxon>Ascomycota</taxon>
        <taxon>Pezizomycotina</taxon>
        <taxon>Dothideomycetes</taxon>
        <taxon>Pleosporomycetidae</taxon>
        <taxon>Pleosporales</taxon>
        <taxon>Pleosporineae</taxon>
        <taxon>Pleosporaceae</taxon>
        <taxon>Stemphylium</taxon>
    </lineage>
</organism>
<protein>
    <recommendedName>
        <fullName evidence="5">Zinc finger PHD-type domain-containing protein</fullName>
    </recommendedName>
</protein>
<sequence length="455" mass="50526">MASFIKPSRTSEYLQHTDPFHVHFSDLAIKPLSSDENVTYPMVVEWKPISESSGRKLGRYYMSIMEPITSHEVSRPFTPSPDNDCFKDTHSPSLPFHPSTTHLLPWGLIQPPTLKSLLKTNTPSRRAVQSRPDQKEEDYEKLGSAALNEASVPDFIIPGRKLGRGIDTKTVCSYFNNRRRIREFAMHKAKDIDICSFFTPINSANPDADLSDIPSDPSDQDSHTNYPEGIYPPTNRQSTKTPHSSSYRYQPVLRRRDTTIPMTPDPDISTWEQEAHLTRIPSPHQLICICHRPARTYEVALTQCANPGCVVDWYHKACLDRAGKLKARHGTYLCEQCALAQAIREREEKKGWTLEKAVQDEVGMPFSGREIYEALPGYGRLKAVADPYGLASFSSAAGAGAGAGKGMGMGIGVVGRKSRLSAEAKVFVPRPVVKSYAQALSGKTAVRPELPGSNL</sequence>
<feature type="region of interest" description="Disordered" evidence="4">
    <location>
        <begin position="206"/>
        <end position="246"/>
    </location>
</feature>
<keyword evidence="1" id="KW-0479">Metal-binding</keyword>
<proteinExistence type="predicted"/>
<dbReference type="SUPFAM" id="SSF57903">
    <property type="entry name" value="FYVE/PHD zinc finger"/>
    <property type="match status" value="1"/>
</dbReference>
<evidence type="ECO:0000259" key="5">
    <source>
        <dbReference type="SMART" id="SM00249"/>
    </source>
</evidence>
<keyword evidence="2" id="KW-0863">Zinc-finger</keyword>
<keyword evidence="3" id="KW-0862">Zinc</keyword>
<evidence type="ECO:0000313" key="7">
    <source>
        <dbReference type="Proteomes" id="UP000249619"/>
    </source>
</evidence>
<evidence type="ECO:0000256" key="2">
    <source>
        <dbReference type="ARBA" id="ARBA00022771"/>
    </source>
</evidence>
<dbReference type="GO" id="GO:0008270">
    <property type="term" value="F:zinc ion binding"/>
    <property type="evidence" value="ECO:0007669"/>
    <property type="project" value="UniProtKB-KW"/>
</dbReference>
<dbReference type="AlphaFoldDB" id="A0A364N4X0"/>
<gene>
    <name evidence="6" type="ORF">DDE83_004304</name>
</gene>
<dbReference type="InterPro" id="IPR001965">
    <property type="entry name" value="Znf_PHD"/>
</dbReference>
<dbReference type="Gene3D" id="3.30.40.10">
    <property type="entry name" value="Zinc/RING finger domain, C3HC4 (zinc finger)"/>
    <property type="match status" value="1"/>
</dbReference>
<evidence type="ECO:0000313" key="6">
    <source>
        <dbReference type="EMBL" id="RAR11836.1"/>
    </source>
</evidence>
<reference evidence="7" key="1">
    <citation type="submission" date="2018-05" db="EMBL/GenBank/DDBJ databases">
        <title>Draft genome sequence of Stemphylium lycopersici strain CIDEFI 213.</title>
        <authorList>
            <person name="Medina R."/>
            <person name="Franco M.E.E."/>
            <person name="Lucentini C.G."/>
            <person name="Saparrat M.C.N."/>
            <person name="Balatti P.A."/>
        </authorList>
    </citation>
    <scope>NUCLEOTIDE SEQUENCE [LARGE SCALE GENOMIC DNA]</scope>
    <source>
        <strain evidence="7">CIDEFI 213</strain>
    </source>
</reference>
<name>A0A364N4X0_STELY</name>
<dbReference type="Proteomes" id="UP000249619">
    <property type="component" value="Unassembled WGS sequence"/>
</dbReference>
<dbReference type="InterPro" id="IPR011011">
    <property type="entry name" value="Znf_FYVE_PHD"/>
</dbReference>
<feature type="region of interest" description="Disordered" evidence="4">
    <location>
        <begin position="121"/>
        <end position="140"/>
    </location>
</feature>
<feature type="compositionally biased region" description="Low complexity" evidence="4">
    <location>
        <begin position="206"/>
        <end position="217"/>
    </location>
</feature>
<keyword evidence="7" id="KW-1185">Reference proteome</keyword>